<evidence type="ECO:0000256" key="2">
    <source>
        <dbReference type="SAM" id="MobiDB-lite"/>
    </source>
</evidence>
<dbReference type="SUPFAM" id="SSF48350">
    <property type="entry name" value="GTPase activation domain, GAP"/>
    <property type="match status" value="1"/>
</dbReference>
<feature type="domain" description="Rho-GAP" evidence="3">
    <location>
        <begin position="6"/>
        <end position="211"/>
    </location>
</feature>
<dbReference type="PROSITE" id="PS50238">
    <property type="entry name" value="RHOGAP"/>
    <property type="match status" value="1"/>
</dbReference>
<feature type="region of interest" description="Disordered" evidence="2">
    <location>
        <begin position="211"/>
        <end position="330"/>
    </location>
</feature>
<feature type="non-terminal residue" evidence="4">
    <location>
        <position position="1"/>
    </location>
</feature>
<evidence type="ECO:0000313" key="5">
    <source>
        <dbReference type="Proteomes" id="UP001212841"/>
    </source>
</evidence>
<dbReference type="GO" id="GO:0005096">
    <property type="term" value="F:GTPase activator activity"/>
    <property type="evidence" value="ECO:0007669"/>
    <property type="project" value="UniProtKB-KW"/>
</dbReference>
<dbReference type="GO" id="GO:0005737">
    <property type="term" value="C:cytoplasm"/>
    <property type="evidence" value="ECO:0007669"/>
    <property type="project" value="TreeGrafter"/>
</dbReference>
<keyword evidence="5" id="KW-1185">Reference proteome</keyword>
<evidence type="ECO:0000259" key="3">
    <source>
        <dbReference type="PROSITE" id="PS50238"/>
    </source>
</evidence>
<feature type="compositionally biased region" description="Basic residues" evidence="2">
    <location>
        <begin position="278"/>
        <end position="291"/>
    </location>
</feature>
<dbReference type="PANTHER" id="PTHR23176:SF129">
    <property type="entry name" value="RHO GTPASE ACTIVATING PROTEIN AT 16F, ISOFORM E-RELATED"/>
    <property type="match status" value="1"/>
</dbReference>
<evidence type="ECO:0000313" key="4">
    <source>
        <dbReference type="EMBL" id="KAJ3047286.1"/>
    </source>
</evidence>
<feature type="compositionally biased region" description="Acidic residues" evidence="2">
    <location>
        <begin position="367"/>
        <end position="383"/>
    </location>
</feature>
<dbReference type="Gene3D" id="1.10.555.10">
    <property type="entry name" value="Rho GTPase activation protein"/>
    <property type="match status" value="1"/>
</dbReference>
<dbReference type="SMART" id="SM00324">
    <property type="entry name" value="RhoGAP"/>
    <property type="match status" value="1"/>
</dbReference>
<feature type="compositionally biased region" description="Acidic residues" evidence="2">
    <location>
        <begin position="418"/>
        <end position="430"/>
    </location>
</feature>
<reference evidence="4" key="1">
    <citation type="submission" date="2020-05" db="EMBL/GenBank/DDBJ databases">
        <title>Phylogenomic resolution of chytrid fungi.</title>
        <authorList>
            <person name="Stajich J.E."/>
            <person name="Amses K."/>
            <person name="Simmons R."/>
            <person name="Seto K."/>
            <person name="Myers J."/>
            <person name="Bonds A."/>
            <person name="Quandt C.A."/>
            <person name="Barry K."/>
            <person name="Liu P."/>
            <person name="Grigoriev I."/>
            <person name="Longcore J.E."/>
            <person name="James T.Y."/>
        </authorList>
    </citation>
    <scope>NUCLEOTIDE SEQUENCE</scope>
    <source>
        <strain evidence="4">JEL0318</strain>
    </source>
</reference>
<sequence>KKVFGVPLEVAVGLSRVKEGYELPAVVYRCIEYLDAKKAAEEEGIYRLSGSTTTIQALKERFNNEGDVDLLGSGMYYDVHAIAGLLKMYLRELPSPILTKELREDFLRITDLNDRNDRVTELTRLVALLPLPNYTLIRSLIAHLIRVVQNSDKNRMTVKNMGIVFSPTLQVPAGVFTLMMAEYEGVFVGLPQAPGSSQANRMSVVEGKENVGEGYSVPHPPKAPHSASKRRSRATSASRTSGEYGGVVKSDEVAGEEGKKKEEEGGVEADVDEELPVPKRRQANSAKRRARQNAGMGFRGGFMEFDGGDVDAHGGGGAGHTNGDGTAPMQVDYDDEIVEPMRNSTSYMESAPESVLAYEESIKGGVEDDGSGDESPRDDDSDLDMPLREMMRRDGASGGGEGGRRHSRFAPSVSTEEVFVDGESEREDEGSGGGRKWSAEVESDYEDGGVRESRERR</sequence>
<accession>A0AAD5S7C8</accession>
<feature type="compositionally biased region" description="Gly residues" evidence="2">
    <location>
        <begin position="313"/>
        <end position="322"/>
    </location>
</feature>
<dbReference type="InterPro" id="IPR008936">
    <property type="entry name" value="Rho_GTPase_activation_prot"/>
</dbReference>
<dbReference type="EMBL" id="JADGJD010000991">
    <property type="protein sequence ID" value="KAJ3047286.1"/>
    <property type="molecule type" value="Genomic_DNA"/>
</dbReference>
<name>A0AAD5S7C8_9FUNG</name>
<dbReference type="InterPro" id="IPR050729">
    <property type="entry name" value="Rho-GAP"/>
</dbReference>
<dbReference type="PANTHER" id="PTHR23176">
    <property type="entry name" value="RHO/RAC/CDC GTPASE-ACTIVATING PROTEIN"/>
    <property type="match status" value="1"/>
</dbReference>
<comment type="caution">
    <text evidence="4">The sequence shown here is derived from an EMBL/GenBank/DDBJ whole genome shotgun (WGS) entry which is preliminary data.</text>
</comment>
<dbReference type="GO" id="GO:0007165">
    <property type="term" value="P:signal transduction"/>
    <property type="evidence" value="ECO:0007669"/>
    <property type="project" value="InterPro"/>
</dbReference>
<evidence type="ECO:0000256" key="1">
    <source>
        <dbReference type="ARBA" id="ARBA00022468"/>
    </source>
</evidence>
<feature type="compositionally biased region" description="Basic and acidic residues" evidence="2">
    <location>
        <begin position="448"/>
        <end position="457"/>
    </location>
</feature>
<feature type="compositionally biased region" description="Basic and acidic residues" evidence="2">
    <location>
        <begin position="249"/>
        <end position="264"/>
    </location>
</feature>
<dbReference type="InterPro" id="IPR000198">
    <property type="entry name" value="RhoGAP_dom"/>
</dbReference>
<feature type="compositionally biased region" description="Basic and acidic residues" evidence="2">
    <location>
        <begin position="385"/>
        <end position="395"/>
    </location>
</feature>
<dbReference type="Pfam" id="PF00620">
    <property type="entry name" value="RhoGAP"/>
    <property type="match status" value="1"/>
</dbReference>
<feature type="compositionally biased region" description="Acidic residues" evidence="2">
    <location>
        <begin position="265"/>
        <end position="275"/>
    </location>
</feature>
<organism evidence="4 5">
    <name type="scientific">Rhizophlyctis rosea</name>
    <dbReference type="NCBI Taxonomy" id="64517"/>
    <lineage>
        <taxon>Eukaryota</taxon>
        <taxon>Fungi</taxon>
        <taxon>Fungi incertae sedis</taxon>
        <taxon>Chytridiomycota</taxon>
        <taxon>Chytridiomycota incertae sedis</taxon>
        <taxon>Chytridiomycetes</taxon>
        <taxon>Rhizophlyctidales</taxon>
        <taxon>Rhizophlyctidaceae</taxon>
        <taxon>Rhizophlyctis</taxon>
    </lineage>
</organism>
<protein>
    <recommendedName>
        <fullName evidence="3">Rho-GAP domain-containing protein</fullName>
    </recommendedName>
</protein>
<feature type="region of interest" description="Disordered" evidence="2">
    <location>
        <begin position="344"/>
        <end position="457"/>
    </location>
</feature>
<dbReference type="Proteomes" id="UP001212841">
    <property type="component" value="Unassembled WGS sequence"/>
</dbReference>
<dbReference type="AlphaFoldDB" id="A0AAD5S7C8"/>
<gene>
    <name evidence="4" type="ORF">HK097_011681</name>
</gene>
<proteinExistence type="predicted"/>
<keyword evidence="1" id="KW-0343">GTPase activation</keyword>